<dbReference type="Gene3D" id="3.90.950.20">
    <property type="entry name" value="CinA-like"/>
    <property type="match status" value="1"/>
</dbReference>
<evidence type="ECO:0000313" key="4">
    <source>
        <dbReference type="Proteomes" id="UP000585050"/>
    </source>
</evidence>
<sequence>MNTHTYVEIITIGDEILYGQITDTNSQWMGTELNKIGFKVIRKTSIGDTREEILNILDEAQKRADVILITGGLGPTKDDITKKTIADYFGVDMTFHQEVYDNIAELFRNRNRELTELNRLQAEVPSNGKVLMNEVGTAPGMWFDSGNKTFVSMPGVPREMKFLMTNHVLPQLQKKYETPHIVHKMLRTMGIPESVLAQTIEDWENNLPEFIKLAYLPRFGQVRLRLTAVGEDKTELDYAINEQVELLKPLLGDKLFAEEDVEIEKVIMDKMITKGLKLATAESCTGGLLAHRITKMAGCSAFYNGGIVSYSNDVKHSQLGVLKETLESYGAVSEQTALQMAENVKEKYNSDFGIATTGIAGPDGGTEEKPVGTVWIAISTPTETKAKLLQLTKQREVNITATTNNVLQWLNDHL</sequence>
<dbReference type="NCBIfam" id="TIGR00200">
    <property type="entry name" value="cinA_nterm"/>
    <property type="match status" value="1"/>
</dbReference>
<dbReference type="AlphaFoldDB" id="A0A7X8SIE1"/>
<comment type="similarity">
    <text evidence="1">Belongs to the CinA family.</text>
</comment>
<dbReference type="HAMAP" id="MF_00226_B">
    <property type="entry name" value="CinA_B"/>
    <property type="match status" value="1"/>
</dbReference>
<protein>
    <recommendedName>
        <fullName evidence="1">CinA-like protein</fullName>
    </recommendedName>
</protein>
<dbReference type="SMART" id="SM00852">
    <property type="entry name" value="MoCF_biosynth"/>
    <property type="match status" value="1"/>
</dbReference>
<dbReference type="Proteomes" id="UP000585050">
    <property type="component" value="Unassembled WGS sequence"/>
</dbReference>
<dbReference type="Pfam" id="PF00994">
    <property type="entry name" value="MoCF_biosynth"/>
    <property type="match status" value="1"/>
</dbReference>
<dbReference type="Pfam" id="PF18146">
    <property type="entry name" value="CinA_KH"/>
    <property type="match status" value="1"/>
</dbReference>
<dbReference type="InterPro" id="IPR036653">
    <property type="entry name" value="CinA-like_C"/>
</dbReference>
<evidence type="ECO:0000259" key="2">
    <source>
        <dbReference type="SMART" id="SM00852"/>
    </source>
</evidence>
<name>A0A7X8SIE1_9BACT</name>
<dbReference type="PANTHER" id="PTHR13939">
    <property type="entry name" value="NICOTINAMIDE-NUCLEOTIDE AMIDOHYDROLASE PNCC"/>
    <property type="match status" value="1"/>
</dbReference>
<organism evidence="3 4">
    <name type="scientific">Flammeovirga agarivorans</name>
    <dbReference type="NCBI Taxonomy" id="2726742"/>
    <lineage>
        <taxon>Bacteria</taxon>
        <taxon>Pseudomonadati</taxon>
        <taxon>Bacteroidota</taxon>
        <taxon>Cytophagia</taxon>
        <taxon>Cytophagales</taxon>
        <taxon>Flammeovirgaceae</taxon>
        <taxon>Flammeovirga</taxon>
    </lineage>
</organism>
<dbReference type="InterPro" id="IPR050101">
    <property type="entry name" value="CinA"/>
</dbReference>
<comment type="caution">
    <text evidence="3">The sequence shown here is derived from an EMBL/GenBank/DDBJ whole genome shotgun (WGS) entry which is preliminary data.</text>
</comment>
<dbReference type="InterPro" id="IPR036425">
    <property type="entry name" value="MoaB/Mog-like_dom_sf"/>
</dbReference>
<evidence type="ECO:0000313" key="3">
    <source>
        <dbReference type="EMBL" id="NLR90806.1"/>
    </source>
</evidence>
<dbReference type="SUPFAM" id="SSF142433">
    <property type="entry name" value="CinA-like"/>
    <property type="match status" value="1"/>
</dbReference>
<dbReference type="InterPro" id="IPR001453">
    <property type="entry name" value="MoaB/Mog_dom"/>
</dbReference>
<dbReference type="EMBL" id="JABAIL010000002">
    <property type="protein sequence ID" value="NLR90806.1"/>
    <property type="molecule type" value="Genomic_DNA"/>
</dbReference>
<dbReference type="NCBIfam" id="NF001813">
    <property type="entry name" value="PRK00549.1"/>
    <property type="match status" value="1"/>
</dbReference>
<dbReference type="InterPro" id="IPR041424">
    <property type="entry name" value="CinA_KH"/>
</dbReference>
<proteinExistence type="inferred from homology"/>
<dbReference type="NCBIfam" id="TIGR00177">
    <property type="entry name" value="molyb_syn"/>
    <property type="match status" value="1"/>
</dbReference>
<evidence type="ECO:0000256" key="1">
    <source>
        <dbReference type="HAMAP-Rule" id="MF_00226"/>
    </source>
</evidence>
<dbReference type="PANTHER" id="PTHR13939:SF0">
    <property type="entry name" value="NMN AMIDOHYDROLASE-LIKE PROTEIN YFAY"/>
    <property type="match status" value="1"/>
</dbReference>
<dbReference type="PIRSF" id="PIRSF006728">
    <property type="entry name" value="CinA"/>
    <property type="match status" value="1"/>
</dbReference>
<reference evidence="3 4" key="1">
    <citation type="submission" date="2020-04" db="EMBL/GenBank/DDBJ databases">
        <title>Flammeovirga sp. SR4, a novel species isolated from seawater.</title>
        <authorList>
            <person name="Wang X."/>
        </authorList>
    </citation>
    <scope>NUCLEOTIDE SEQUENCE [LARGE SCALE GENOMIC DNA]</scope>
    <source>
        <strain evidence="3 4">SR4</strain>
    </source>
</reference>
<dbReference type="InterPro" id="IPR008135">
    <property type="entry name" value="Competence-induced_CinA"/>
</dbReference>
<dbReference type="RefSeq" id="WP_168881521.1">
    <property type="nucleotide sequence ID" value="NZ_JABAIL010000002.1"/>
</dbReference>
<keyword evidence="4" id="KW-1185">Reference proteome</keyword>
<dbReference type="SUPFAM" id="SSF53218">
    <property type="entry name" value="Molybdenum cofactor biosynthesis proteins"/>
    <property type="match status" value="1"/>
</dbReference>
<gene>
    <name evidence="3" type="ORF">HGP29_06295</name>
</gene>
<accession>A0A7X8SIE1</accession>
<dbReference type="InterPro" id="IPR008136">
    <property type="entry name" value="CinA_C"/>
</dbReference>
<dbReference type="NCBIfam" id="TIGR00199">
    <property type="entry name" value="PncC_domain"/>
    <property type="match status" value="1"/>
</dbReference>
<dbReference type="Pfam" id="PF02464">
    <property type="entry name" value="CinA"/>
    <property type="match status" value="1"/>
</dbReference>
<dbReference type="CDD" id="cd00885">
    <property type="entry name" value="cinA"/>
    <property type="match status" value="1"/>
</dbReference>
<dbReference type="Gene3D" id="3.40.980.10">
    <property type="entry name" value="MoaB/Mog-like domain"/>
    <property type="match status" value="1"/>
</dbReference>
<feature type="domain" description="MoaB/Mog" evidence="2">
    <location>
        <begin position="8"/>
        <end position="175"/>
    </location>
</feature>